<dbReference type="STRING" id="1871111.GCA_001704615_00905"/>
<evidence type="ECO:0000313" key="2">
    <source>
        <dbReference type="Proteomes" id="UP000245977"/>
    </source>
</evidence>
<organism evidence="1 2">
    <name type="scientific">Acinetobacter defluvii</name>
    <dbReference type="NCBI Taxonomy" id="1871111"/>
    <lineage>
        <taxon>Bacteria</taxon>
        <taxon>Pseudomonadati</taxon>
        <taxon>Pseudomonadota</taxon>
        <taxon>Gammaproteobacteria</taxon>
        <taxon>Moraxellales</taxon>
        <taxon>Moraxellaceae</taxon>
        <taxon>Acinetobacter</taxon>
    </lineage>
</organism>
<evidence type="ECO:0000313" key="1">
    <source>
        <dbReference type="EMBL" id="AWL27147.1"/>
    </source>
</evidence>
<gene>
    <name evidence="1" type="ORF">DJ533_00235</name>
</gene>
<protein>
    <submittedName>
        <fullName evidence="1">Uncharacterized protein</fullName>
    </submittedName>
</protein>
<sequence length="485" mass="54620">MPTLNKIKEISLRILQDYPVVAARYQAGDPTIVAPMASMQHAIAELSRDVSISELEPFTKSREATILADAANKGILPIATACQHMIEFINNGNHTVSLLAGRIIEDGYGRAWRLLETANIAAGKTVEVLAEQSEVREITYQPVLTEPFHNYILSLSEDLALVALSVKDQDDNSYRFVTRWMNTLADERAITINTNSLRELILGFGDSSRFGQTLQNNTVLTIQVLESYGYFDPSMLREASLQDVRNGFEQKLVVRFKEGALVKLGADPLSIDELRLLSSYPTYDENAVFLGNHDFLVRKTFMARTYFVSVWNEAVNEIYYGGNYRSINKIFVSLVAKNTAEKVPLGLEISRYIEMVDNYYLNNVVIVEPEERAFSIKIDATIAAVHDAETVKQQIKTLLLGYYGKGKIASSYFLSNGFNSKEITRLLEKNIAAFQDRTSDFKLFVEDTEKNPIKPNHWLFMTDTSISVDIKVIKTSIGESKWSVI</sequence>
<dbReference type="KEGG" id="adv:DJ533_00235"/>
<reference evidence="1" key="1">
    <citation type="submission" date="2019-08" db="EMBL/GenBank/DDBJ databases">
        <title>The complete genome of Acinetobacter defluvii strain WCHAD010030.</title>
        <authorList>
            <person name="Hu Y."/>
            <person name="Qin J."/>
            <person name="Feng Y."/>
            <person name="Zong Z."/>
        </authorList>
    </citation>
    <scope>NUCLEOTIDE SEQUENCE</scope>
    <source>
        <strain evidence="1">WCHA30</strain>
        <plasmid evidence="1">p1_010030</plasmid>
    </source>
</reference>
<dbReference type="Proteomes" id="UP000245977">
    <property type="component" value="Plasmid p1_010030"/>
</dbReference>
<dbReference type="EMBL" id="CP029389">
    <property type="protein sequence ID" value="AWL27147.1"/>
    <property type="molecule type" value="Genomic_DNA"/>
</dbReference>
<keyword evidence="1" id="KW-0614">Plasmid</keyword>
<geneLocation type="plasmid" evidence="1 2">
    <name>p1_010030</name>
</geneLocation>
<keyword evidence="2" id="KW-1185">Reference proteome</keyword>
<dbReference type="AlphaFoldDB" id="A0A2S2F871"/>
<dbReference type="OrthoDB" id="6703335at2"/>
<name>A0A2S2F871_9GAMM</name>
<dbReference type="RefSeq" id="WP_081406127.1">
    <property type="nucleotide sequence ID" value="NZ_CP029389.2"/>
</dbReference>
<accession>A0A2S2F871</accession>
<proteinExistence type="predicted"/>